<evidence type="ECO:0000259" key="2">
    <source>
        <dbReference type="Pfam" id="PF07727"/>
    </source>
</evidence>
<reference evidence="3" key="2">
    <citation type="submission" date="2020-03" db="EMBL/GenBank/DDBJ databases">
        <title>Walnut 2.0.</title>
        <authorList>
            <person name="Marrano A."/>
            <person name="Britton M."/>
            <person name="Zimin A.V."/>
            <person name="Zaini P.A."/>
            <person name="Workman R."/>
            <person name="Puiu D."/>
            <person name="Bianco L."/>
            <person name="Allen B.J."/>
            <person name="Troggio M."/>
            <person name="Leslie C.A."/>
            <person name="Timp W."/>
            <person name="Dendekar A."/>
            <person name="Salzberg S.L."/>
            <person name="Neale D.B."/>
        </authorList>
    </citation>
    <scope>NUCLEOTIDE SEQUENCE</scope>
    <source>
        <tissue evidence="3">Leaves</tissue>
    </source>
</reference>
<feature type="domain" description="Reverse transcriptase Ty1/copia-type" evidence="2">
    <location>
        <begin position="23"/>
        <end position="180"/>
    </location>
</feature>
<dbReference type="Gramene" id="Jr13_28200_p1">
    <property type="protein sequence ID" value="cds.Jr13_28200_p1"/>
    <property type="gene ID" value="Jr13_28200"/>
</dbReference>
<dbReference type="InterPro" id="IPR013103">
    <property type="entry name" value="RVT_2"/>
</dbReference>
<sequence>MDTQNKEECRWNSRKEKVSSTIRVVKPTTIRVILSLAVSSNWSLQQLDIQNAFLHGDLEEAVYIQQPTGFVHPEYPSHVCKLRKAIYGLKQAPRAWFSKLSNKLFSLGFQESKSDTSLFVYKNNSHIMFVLIYVDDIIVTGSDSNLISEFISALGTSFPVKHLGQLHYFLGIEICQNSQGCPDDRKFTGEFCVFLGSNLVSWGSKKQPTIARSSTEAEYKAIANTTCEVLWIQSLLRELGIFLKDPPKLWDRVAAKTLTVSFLSSKDQLADILTKPLSTARFQFLRSRLTLHLVPLEARGAVKEIGHSQQYSTTPAWTTAEQSKAHCSRTTKAATAEQTTEQQKNILVKGQVS</sequence>
<feature type="compositionally biased region" description="Low complexity" evidence="1">
    <location>
        <begin position="331"/>
        <end position="344"/>
    </location>
</feature>
<name>A0A833UG44_JUGRE</name>
<dbReference type="InterPro" id="IPR043502">
    <property type="entry name" value="DNA/RNA_pol_sf"/>
</dbReference>
<protein>
    <recommendedName>
        <fullName evidence="2">Reverse transcriptase Ty1/copia-type domain-containing protein</fullName>
    </recommendedName>
</protein>
<dbReference type="AlphaFoldDB" id="A0A833UG44"/>
<dbReference type="EMBL" id="LIHL02000013">
    <property type="protein sequence ID" value="KAF5450915.1"/>
    <property type="molecule type" value="Genomic_DNA"/>
</dbReference>
<dbReference type="Pfam" id="PF07727">
    <property type="entry name" value="RVT_2"/>
    <property type="match status" value="1"/>
</dbReference>
<reference evidence="3" key="1">
    <citation type="submission" date="2015-10" db="EMBL/GenBank/DDBJ databases">
        <authorList>
            <person name="Martinez-Garcia P.J."/>
            <person name="Crepeau M.W."/>
            <person name="Puiu D."/>
            <person name="Gonzalez-Ibeas D."/>
            <person name="Whalen J."/>
            <person name="Stevens K."/>
            <person name="Paul R."/>
            <person name="Butterfield T."/>
            <person name="Britton M."/>
            <person name="Reagan R."/>
            <person name="Chakraborty S."/>
            <person name="Walawage S.L."/>
            <person name="Vasquez-Gross H.A."/>
            <person name="Cardeno C."/>
            <person name="Famula R."/>
            <person name="Pratt K."/>
            <person name="Kuruganti S."/>
            <person name="Aradhya M.K."/>
            <person name="Leslie C.A."/>
            <person name="Dandekar A.M."/>
            <person name="Salzberg S.L."/>
            <person name="Wegrzyn J.L."/>
            <person name="Langley C.H."/>
            <person name="Neale D.B."/>
        </authorList>
    </citation>
    <scope>NUCLEOTIDE SEQUENCE</scope>
    <source>
        <tissue evidence="3">Leaves</tissue>
    </source>
</reference>
<feature type="region of interest" description="Disordered" evidence="1">
    <location>
        <begin position="331"/>
        <end position="353"/>
    </location>
</feature>
<evidence type="ECO:0000256" key="1">
    <source>
        <dbReference type="SAM" id="MobiDB-lite"/>
    </source>
</evidence>
<gene>
    <name evidence="3" type="ORF">F2P56_031227</name>
</gene>
<dbReference type="CDD" id="cd09272">
    <property type="entry name" value="RNase_HI_RT_Ty1"/>
    <property type="match status" value="1"/>
</dbReference>
<dbReference type="SUPFAM" id="SSF56672">
    <property type="entry name" value="DNA/RNA polymerases"/>
    <property type="match status" value="1"/>
</dbReference>
<evidence type="ECO:0000313" key="4">
    <source>
        <dbReference type="Proteomes" id="UP000619265"/>
    </source>
</evidence>
<comment type="caution">
    <text evidence="3">The sequence shown here is derived from an EMBL/GenBank/DDBJ whole genome shotgun (WGS) entry which is preliminary data.</text>
</comment>
<proteinExistence type="predicted"/>
<dbReference type="PANTHER" id="PTHR11439">
    <property type="entry name" value="GAG-POL-RELATED RETROTRANSPOSON"/>
    <property type="match status" value="1"/>
</dbReference>
<organism evidence="3 4">
    <name type="scientific">Juglans regia</name>
    <name type="common">English walnut</name>
    <dbReference type="NCBI Taxonomy" id="51240"/>
    <lineage>
        <taxon>Eukaryota</taxon>
        <taxon>Viridiplantae</taxon>
        <taxon>Streptophyta</taxon>
        <taxon>Embryophyta</taxon>
        <taxon>Tracheophyta</taxon>
        <taxon>Spermatophyta</taxon>
        <taxon>Magnoliopsida</taxon>
        <taxon>eudicotyledons</taxon>
        <taxon>Gunneridae</taxon>
        <taxon>Pentapetalae</taxon>
        <taxon>rosids</taxon>
        <taxon>fabids</taxon>
        <taxon>Fagales</taxon>
        <taxon>Juglandaceae</taxon>
        <taxon>Juglans</taxon>
    </lineage>
</organism>
<dbReference type="PANTHER" id="PTHR11439:SF455">
    <property type="entry name" value="RLK (RECEPTOR-LIKE PROTEIN KINASE) 8, PUTATIVE-RELATED"/>
    <property type="match status" value="1"/>
</dbReference>
<accession>A0A833UG44</accession>
<dbReference type="Proteomes" id="UP000619265">
    <property type="component" value="Unassembled WGS sequence"/>
</dbReference>
<evidence type="ECO:0000313" key="3">
    <source>
        <dbReference type="EMBL" id="KAF5450915.1"/>
    </source>
</evidence>